<evidence type="ECO:0000256" key="14">
    <source>
        <dbReference type="SAM" id="MobiDB-lite"/>
    </source>
</evidence>
<dbReference type="InterPro" id="IPR024395">
    <property type="entry name" value="CLASP_N_dom"/>
</dbReference>
<name>A0A9W3BIE6_BIOGL</name>
<feature type="domain" description="TOG" evidence="15">
    <location>
        <begin position="874"/>
        <end position="1106"/>
    </location>
</feature>
<evidence type="ECO:0000313" key="17">
    <source>
        <dbReference type="RefSeq" id="XP_055899206.1"/>
    </source>
</evidence>
<evidence type="ECO:0000256" key="1">
    <source>
        <dbReference type="ARBA" id="ARBA00004300"/>
    </source>
</evidence>
<evidence type="ECO:0000256" key="4">
    <source>
        <dbReference type="ARBA" id="ARBA00022454"/>
    </source>
</evidence>
<feature type="region of interest" description="Disordered" evidence="14">
    <location>
        <begin position="1949"/>
        <end position="1981"/>
    </location>
</feature>
<dbReference type="GO" id="GO:0005813">
    <property type="term" value="C:centrosome"/>
    <property type="evidence" value="ECO:0007669"/>
    <property type="project" value="UniProtKB-SubCell"/>
</dbReference>
<dbReference type="FunFam" id="1.25.10.10:FF:000050">
    <property type="entry name" value="Cytoskeleton-associated protein 5 isoform X1"/>
    <property type="match status" value="1"/>
</dbReference>
<comment type="similarity">
    <text evidence="13">Belongs to the TOG/XMAP215 family.</text>
</comment>
<dbReference type="FunFam" id="1.25.10.10:FF:000063">
    <property type="entry name" value="Putative cytoskeleton-associated protein 5"/>
    <property type="match status" value="1"/>
</dbReference>
<dbReference type="GO" id="GO:0061863">
    <property type="term" value="F:microtubule plus end polymerase"/>
    <property type="evidence" value="ECO:0007669"/>
    <property type="project" value="InterPro"/>
</dbReference>
<dbReference type="Proteomes" id="UP001165740">
    <property type="component" value="Chromosome 10"/>
</dbReference>
<dbReference type="Pfam" id="PF21041">
    <property type="entry name" value="XMAP215_CLASP_TOG"/>
    <property type="match status" value="3"/>
</dbReference>
<keyword evidence="6" id="KW-0132">Cell division</keyword>
<dbReference type="GO" id="GO:0000776">
    <property type="term" value="C:kinetochore"/>
    <property type="evidence" value="ECO:0007669"/>
    <property type="project" value="UniProtKB-KW"/>
</dbReference>
<sequence length="2023" mass="224235">MGDDTEWLKLPTEEKCQHKAWKARVAGYEEATKLFNGLDEKSQEFTRYGGLLKKFVTDSNAVAQEKGLEAVLAFVENAPTNICARTCNEVVSGIVTKCMNASKQKTKDNGTEIIMLYIEAEKPDIVQECLMAGMENKQPKIVVGCVQAVTSALRDFGTKVIQVKPLLKLLPKLLDDRDKTVRDETKQLVIELYRWIGAALKPQMTNFKPIQVQEFEAEFEKLPAGKPVQTRFMRSQQDLKAKMEEQAVAAAEGGNEDGVDGADEEEAIDPYDLMTPVDILAQIPKNFFEQIEAKKWQERKEVLEVVQKLSESPRIENGDFGNLIRAILKVIAKDSNVMLVTIAAKTLAGIAKGLRKKFQPYATQCVSTILEKFKEKKQNVVIALREAIDACYESINLEAIMEDTVAALDNKNPSIKMETALFLSRCFARCTQATLPKKMLKAYVTPLLKTVNDTDPTVREASFEALGVAMKVVTEKNISPFLTDIDALKLQKIQEWCQKAVLLNSKGEARAEKSAPAAAAPAGKRPASAPAAKAGSEEPKAVKRPQTGAPKPGGPPKPGAAAGKGGKPKPAAGKGPAKKGSNKPEEKIEPTLSSGKHVPYWESHRNHSFGGSDEAVEEKAQSFLPGDILTNLASANWKERLAAMESFVKVVSSTGKEEIPCQVCVRVLNNKPGLKETNFQVLKLKLELIAHLTRNAKFSKKCAEFVLTDIVDKLGDAKNGAAAKDCLTGMSEAVGLDYISLEVMTRAFEQKNPKNQQEALTWLTTAIQEFGLRLNVKALLATINKSLAATNPGVRLAGISLLGVIYTYMGDTLRVLFENEKPALLQQIDAEFQKMKDVKPPAPTRKVITDVDEPDGEDQPDGENEEDGEAEIQDLLPRNDISEKITEELLAELTDKNWKVRGEGLQKVSTILSEAKFVFPSLGSLPEALKARLAESNKNLQMTTIGICSTLATSLGPHCKGPFKVIGPGLLLCLADSKPALREKVVACLNVWVEHATILPLVESEALFDALKTESPFLRAELLGWLAEKLPNHKPLPPELRSICPYVLTCLEDRNADVRKRAQESLVPLMIHTGYDAFLKALGKCKPATKDQVQPLLEKAKGELPAKPVKTAAKKPPPAAAAPAKSTLKPAPSTASISAKSEEADDDEPAEKPVRSESKSRVVKGKGKPAPAASSKKKEEEDFGPIMNMTVSKEQRVKEEKAMKVLKWNFIELRGEFIEQLKSQMEKNFNRAIMADLFHADFKNHIKAIEQLIKCIETQEKETLNNLDLLLKWFTIRFFDTNPSMLNKALDYIQQLFSMLASQDYHLSDLEASSFIPYLILKSGDPKDNVRRDVRNILKQMCKIYPSVKMFSFIIEGLKCKVAKQRQELLEELGCLIENYGINVCQPSPAHALKIIAAQIGDRDNGVRNAALNTIVVAHGIIGENVYKFIGNLNDKEQSLLDERIKRATKNKEAKPVKEPLQPQQQPQAQRPKTAPVGNLAKAASQPNIARMEPVKKTYHLELEPEEDWEPVFPQLIELDLDTVMAPIAKPKFMERPASPSLASKLIGSADVSASIGSVVSLISNVEINTSIKALAQIDEVLKDERKASVMANHIDNLLVVITLQSKMGLGKHLHDPQVDNKEVIRLYRCLLSTLLSIFDKTPMGKKASTHTLKDLMNSLLTVLLDTRIEQMEDGPHIIKTVNITVVKIINKSDATNITCAIISLMRECLQSETCSYKFLDLVIKCLWKILNLVPEKINELNCDRVIYETHLFFQQFPTSSWKSRPNLDMPIRTIKTLLHNLTKLKGHKILSHTGLIGASENSEVEAYLHTVLAKSGNRTEDLNADKVKSASKNKRVSKTHELLTEIFKKIGTKENTREGLNDLFDFKKKYPEADVEPFLKKTSPHFQKYISNMLSEIERERGGKKAAGDSVYKENPSDEDNETTVGPEMPDVDFYREKLRALRARCGLDSNNSGETDSNRAVSGNHPVTVQADSLDDTDHGEMDIQWKSSAPAVKEEEQQKQVIDVTSLKARLEKIKKMANS</sequence>
<organism evidence="16 17">
    <name type="scientific">Biomphalaria glabrata</name>
    <name type="common">Bloodfluke planorb</name>
    <name type="synonym">Freshwater snail</name>
    <dbReference type="NCBI Taxonomy" id="6526"/>
    <lineage>
        <taxon>Eukaryota</taxon>
        <taxon>Metazoa</taxon>
        <taxon>Spiralia</taxon>
        <taxon>Lophotrochozoa</taxon>
        <taxon>Mollusca</taxon>
        <taxon>Gastropoda</taxon>
        <taxon>Heterobranchia</taxon>
        <taxon>Euthyneura</taxon>
        <taxon>Panpulmonata</taxon>
        <taxon>Hygrophila</taxon>
        <taxon>Lymnaeoidea</taxon>
        <taxon>Planorbidae</taxon>
        <taxon>Biomphalaria</taxon>
    </lineage>
</organism>
<dbReference type="OMA" id="NWKERKE"/>
<evidence type="ECO:0000256" key="13">
    <source>
        <dbReference type="ARBA" id="ARBA00025722"/>
    </source>
</evidence>
<proteinExistence type="inferred from homology"/>
<feature type="domain" description="TOG" evidence="15">
    <location>
        <begin position="272"/>
        <end position="506"/>
    </location>
</feature>
<keyword evidence="10" id="KW-0206">Cytoskeleton</keyword>
<keyword evidence="5" id="KW-0963">Cytoplasm</keyword>
<keyword evidence="11" id="KW-0131">Cell cycle</keyword>
<keyword evidence="4" id="KW-0158">Chromosome</keyword>
<keyword evidence="8" id="KW-0498">Mitosis</keyword>
<keyword evidence="12" id="KW-0137">Centromere</keyword>
<feature type="compositionally biased region" description="Acidic residues" evidence="14">
    <location>
        <begin position="850"/>
        <end position="872"/>
    </location>
</feature>
<evidence type="ECO:0000256" key="9">
    <source>
        <dbReference type="ARBA" id="ARBA00022838"/>
    </source>
</evidence>
<dbReference type="InterPro" id="IPR011989">
    <property type="entry name" value="ARM-like"/>
</dbReference>
<reference evidence="17" key="1">
    <citation type="submission" date="2025-08" db="UniProtKB">
        <authorList>
            <consortium name="RefSeq"/>
        </authorList>
    </citation>
    <scope>IDENTIFICATION</scope>
</reference>
<feature type="compositionally biased region" description="Basic and acidic residues" evidence="14">
    <location>
        <begin position="1150"/>
        <end position="1160"/>
    </location>
</feature>
<accession>A0A9W3BIE6</accession>
<evidence type="ECO:0000256" key="8">
    <source>
        <dbReference type="ARBA" id="ARBA00022776"/>
    </source>
</evidence>
<evidence type="ECO:0000256" key="7">
    <source>
        <dbReference type="ARBA" id="ARBA00022737"/>
    </source>
</evidence>
<dbReference type="OrthoDB" id="205662at2759"/>
<feature type="region of interest" description="Disordered" evidence="14">
    <location>
        <begin position="513"/>
        <end position="613"/>
    </location>
</feature>
<feature type="region of interest" description="Disordered" evidence="14">
    <location>
        <begin position="1449"/>
        <end position="1485"/>
    </location>
</feature>
<feature type="domain" description="TOG" evidence="15">
    <location>
        <begin position="1"/>
        <end position="228"/>
    </location>
</feature>
<dbReference type="PANTHER" id="PTHR12609">
    <property type="entry name" value="MICROTUBULE ASSOCIATED PROTEIN XMAP215"/>
    <property type="match status" value="1"/>
</dbReference>
<dbReference type="GO" id="GO:0051010">
    <property type="term" value="F:microtubule plus-end binding"/>
    <property type="evidence" value="ECO:0007669"/>
    <property type="project" value="InterPro"/>
</dbReference>
<feature type="compositionally biased region" description="Basic and acidic residues" evidence="14">
    <location>
        <begin position="1901"/>
        <end position="1917"/>
    </location>
</feature>
<evidence type="ECO:0000256" key="5">
    <source>
        <dbReference type="ARBA" id="ARBA00022490"/>
    </source>
</evidence>
<feature type="compositionally biased region" description="Basic and acidic residues" evidence="14">
    <location>
        <begin position="1449"/>
        <end position="1458"/>
    </location>
</feature>
<evidence type="ECO:0000256" key="2">
    <source>
        <dbReference type="ARBA" id="ARBA00004629"/>
    </source>
</evidence>
<keyword evidence="9" id="KW-0995">Kinetochore</keyword>
<feature type="region of interest" description="Disordered" evidence="14">
    <location>
        <begin position="839"/>
        <end position="872"/>
    </location>
</feature>
<dbReference type="SUPFAM" id="SSF48371">
    <property type="entry name" value="ARM repeat"/>
    <property type="match status" value="2"/>
</dbReference>
<dbReference type="GO" id="GO:0051301">
    <property type="term" value="P:cell division"/>
    <property type="evidence" value="ECO:0007669"/>
    <property type="project" value="UniProtKB-KW"/>
</dbReference>
<dbReference type="RefSeq" id="XP_055899206.1">
    <property type="nucleotide sequence ID" value="XM_056043231.1"/>
</dbReference>
<dbReference type="InterPro" id="IPR034085">
    <property type="entry name" value="TOG"/>
</dbReference>
<protein>
    <submittedName>
        <fullName evidence="17">Cytoskeleton-associated protein 5-like</fullName>
    </submittedName>
</protein>
<feature type="compositionally biased region" description="Low complexity" evidence="14">
    <location>
        <begin position="514"/>
        <end position="534"/>
    </location>
</feature>
<comment type="subcellular location">
    <subcellularLocation>
        <location evidence="2">Chromosome</location>
        <location evidence="2">Centromere</location>
        <location evidence="2">Kinetochore</location>
    </subcellularLocation>
    <subcellularLocation>
        <location evidence="1">Cytoplasm</location>
        <location evidence="1">Cytoskeleton</location>
        <location evidence="1">Microtubule organizing center</location>
        <location evidence="1">Centrosome</location>
    </subcellularLocation>
    <subcellularLocation>
        <location evidence="3">Cytoplasm</location>
        <location evidence="3">Cytoskeleton</location>
        <location evidence="3">Spindle pole</location>
    </subcellularLocation>
</comment>
<keyword evidence="16" id="KW-1185">Reference proteome</keyword>
<dbReference type="InterPro" id="IPR016024">
    <property type="entry name" value="ARM-type_fold"/>
</dbReference>
<dbReference type="FunFam" id="1.25.10.10:FF:000068">
    <property type="entry name" value="cytoskeleton-associated protein 5 isoform X1"/>
    <property type="match status" value="1"/>
</dbReference>
<evidence type="ECO:0000256" key="12">
    <source>
        <dbReference type="ARBA" id="ARBA00023328"/>
    </source>
</evidence>
<dbReference type="FunFam" id="1.25.10.10:FF:000052">
    <property type="entry name" value="Cytoskeleton associated protein 5"/>
    <property type="match status" value="1"/>
</dbReference>
<dbReference type="InterPro" id="IPR048491">
    <property type="entry name" value="XMAP215_CLASP_TOG"/>
</dbReference>
<feature type="region of interest" description="Disordered" evidence="14">
    <location>
        <begin position="1901"/>
        <end position="1930"/>
    </location>
</feature>
<dbReference type="GO" id="GO:0000922">
    <property type="term" value="C:spindle pole"/>
    <property type="evidence" value="ECO:0007669"/>
    <property type="project" value="UniProtKB-SubCell"/>
</dbReference>
<dbReference type="GO" id="GO:0007051">
    <property type="term" value="P:spindle organization"/>
    <property type="evidence" value="ECO:0007669"/>
    <property type="project" value="InterPro"/>
</dbReference>
<dbReference type="GO" id="GO:0030951">
    <property type="term" value="P:establishment or maintenance of microtubule cytoskeleton polarity"/>
    <property type="evidence" value="ECO:0007669"/>
    <property type="project" value="InterPro"/>
</dbReference>
<evidence type="ECO:0000256" key="10">
    <source>
        <dbReference type="ARBA" id="ARBA00023212"/>
    </source>
</evidence>
<dbReference type="GeneID" id="106077439"/>
<evidence type="ECO:0000313" key="16">
    <source>
        <dbReference type="Proteomes" id="UP001165740"/>
    </source>
</evidence>
<feature type="compositionally biased region" description="Low complexity" evidence="14">
    <location>
        <begin position="1459"/>
        <end position="1476"/>
    </location>
</feature>
<gene>
    <name evidence="17" type="primary">LOC106077439</name>
</gene>
<evidence type="ECO:0000256" key="11">
    <source>
        <dbReference type="ARBA" id="ARBA00023306"/>
    </source>
</evidence>
<feature type="compositionally biased region" description="Polar residues" evidence="14">
    <location>
        <begin position="1950"/>
        <end position="1973"/>
    </location>
</feature>
<dbReference type="InterPro" id="IPR045110">
    <property type="entry name" value="XMAP215"/>
</dbReference>
<keyword evidence="7" id="KW-0677">Repeat</keyword>
<evidence type="ECO:0000256" key="6">
    <source>
        <dbReference type="ARBA" id="ARBA00022618"/>
    </source>
</evidence>
<dbReference type="SMART" id="SM01349">
    <property type="entry name" value="TOG"/>
    <property type="match status" value="5"/>
</dbReference>
<dbReference type="Pfam" id="PF12348">
    <property type="entry name" value="CLASP_N"/>
    <property type="match status" value="1"/>
</dbReference>
<dbReference type="Gene3D" id="1.25.10.10">
    <property type="entry name" value="Leucine-rich Repeat Variant"/>
    <property type="match status" value="5"/>
</dbReference>
<dbReference type="FunFam" id="1.25.10.10:FF:000019">
    <property type="entry name" value="Cytoskeleton-associated protein 5"/>
    <property type="match status" value="1"/>
</dbReference>
<evidence type="ECO:0000259" key="15">
    <source>
        <dbReference type="SMART" id="SM01349"/>
    </source>
</evidence>
<feature type="compositionally biased region" description="Low complexity" evidence="14">
    <location>
        <begin position="1121"/>
        <end position="1133"/>
    </location>
</feature>
<feature type="region of interest" description="Disordered" evidence="14">
    <location>
        <begin position="1098"/>
        <end position="1186"/>
    </location>
</feature>
<evidence type="ECO:0000256" key="3">
    <source>
        <dbReference type="ARBA" id="ARBA00004647"/>
    </source>
</evidence>
<dbReference type="GO" id="GO:0046785">
    <property type="term" value="P:microtubule polymerization"/>
    <property type="evidence" value="ECO:0007669"/>
    <property type="project" value="InterPro"/>
</dbReference>
<feature type="domain" description="TOG" evidence="15">
    <location>
        <begin position="1212"/>
        <end position="1454"/>
    </location>
</feature>
<feature type="domain" description="TOG" evidence="15">
    <location>
        <begin position="608"/>
        <end position="841"/>
    </location>
</feature>